<sequence length="291" mass="32068">MNFNAYKWPLLTKGLFSHEEGLSINHQTCSMRGNFKLIILLVLINPGERECQTLTDRNHPVPNPALRAVRVYWGTVNLLSSPQLQIRHQPYWAPSLVTLVALSALSTYRLCKQLFCTGIEPAARCMVPSCLATAPTVQSKGENHPMTFLALGEAKGSVRLLLTKNHPVPSPAFRAGTPGVKTSNDFFRFGLGEINSSCVLLTDTRNNNLWITQRVVQCGNHTQYTWRGSRLPSHHANCAIPFFEGGSHPMTYLALGEARGGVRLLVTKNQPNTTPVFRGGTPIPSPQICNA</sequence>
<evidence type="ECO:0000313" key="1">
    <source>
        <dbReference type="EMBL" id="SOQ34580.1"/>
    </source>
</evidence>
<accession>A0A2H1V155</accession>
<reference evidence="1" key="1">
    <citation type="submission" date="2016-07" db="EMBL/GenBank/DDBJ databases">
        <authorList>
            <person name="Bretaudeau A."/>
        </authorList>
    </citation>
    <scope>NUCLEOTIDE SEQUENCE</scope>
    <source>
        <strain evidence="1">Rice</strain>
        <tissue evidence="1">Whole body</tissue>
    </source>
</reference>
<dbReference type="EMBL" id="ODYU01000195">
    <property type="protein sequence ID" value="SOQ34580.1"/>
    <property type="molecule type" value="Genomic_DNA"/>
</dbReference>
<organism evidence="1">
    <name type="scientific">Spodoptera frugiperda</name>
    <name type="common">Fall armyworm</name>
    <dbReference type="NCBI Taxonomy" id="7108"/>
    <lineage>
        <taxon>Eukaryota</taxon>
        <taxon>Metazoa</taxon>
        <taxon>Ecdysozoa</taxon>
        <taxon>Arthropoda</taxon>
        <taxon>Hexapoda</taxon>
        <taxon>Insecta</taxon>
        <taxon>Pterygota</taxon>
        <taxon>Neoptera</taxon>
        <taxon>Endopterygota</taxon>
        <taxon>Lepidoptera</taxon>
        <taxon>Glossata</taxon>
        <taxon>Ditrysia</taxon>
        <taxon>Noctuoidea</taxon>
        <taxon>Noctuidae</taxon>
        <taxon>Amphipyrinae</taxon>
        <taxon>Spodoptera</taxon>
    </lineage>
</organism>
<name>A0A2H1V155_SPOFR</name>
<proteinExistence type="predicted"/>
<protein>
    <submittedName>
        <fullName evidence="1">SFRICE_015249</fullName>
    </submittedName>
</protein>
<gene>
    <name evidence="1" type="ORF">SFRICE_015249</name>
</gene>
<dbReference type="AlphaFoldDB" id="A0A2H1V155"/>